<protein>
    <submittedName>
        <fullName evidence="2">TorF family putative porin</fullName>
    </submittedName>
</protein>
<dbReference type="NCBIfam" id="TIGR02001">
    <property type="entry name" value="gcw_chp"/>
    <property type="match status" value="1"/>
</dbReference>
<dbReference type="RefSeq" id="WP_262992556.1">
    <property type="nucleotide sequence ID" value="NZ_JAOTJC010000006.1"/>
</dbReference>
<organism evidence="2 3">
    <name type="scientific">Alteromonas salexigens</name>
    <dbReference type="NCBI Taxonomy" id="2982530"/>
    <lineage>
        <taxon>Bacteria</taxon>
        <taxon>Pseudomonadati</taxon>
        <taxon>Pseudomonadota</taxon>
        <taxon>Gammaproteobacteria</taxon>
        <taxon>Alteromonadales</taxon>
        <taxon>Alteromonadaceae</taxon>
        <taxon>Alteromonas/Salinimonas group</taxon>
        <taxon>Alteromonas</taxon>
    </lineage>
</organism>
<name>A0ABT2VKN4_9ALTE</name>
<dbReference type="Pfam" id="PF09694">
    <property type="entry name" value="Gcw_chp"/>
    <property type="match status" value="1"/>
</dbReference>
<dbReference type="InterPro" id="IPR010239">
    <property type="entry name" value="CHP02001"/>
</dbReference>
<comment type="caution">
    <text evidence="2">The sequence shown here is derived from an EMBL/GenBank/DDBJ whole genome shotgun (WGS) entry which is preliminary data.</text>
</comment>
<keyword evidence="3" id="KW-1185">Reference proteome</keyword>
<keyword evidence="1" id="KW-0732">Signal</keyword>
<dbReference type="EMBL" id="JAOTJC010000006">
    <property type="protein sequence ID" value="MCU7553855.1"/>
    <property type="molecule type" value="Genomic_DNA"/>
</dbReference>
<feature type="chain" id="PRO_5046663592" evidence="1">
    <location>
        <begin position="21"/>
        <end position="231"/>
    </location>
</feature>
<gene>
    <name evidence="2" type="ORF">OCL06_04510</name>
</gene>
<evidence type="ECO:0000313" key="3">
    <source>
        <dbReference type="Proteomes" id="UP001209257"/>
    </source>
</evidence>
<feature type="signal peptide" evidence="1">
    <location>
        <begin position="1"/>
        <end position="20"/>
    </location>
</feature>
<proteinExistence type="predicted"/>
<evidence type="ECO:0000313" key="2">
    <source>
        <dbReference type="EMBL" id="MCU7553855.1"/>
    </source>
</evidence>
<accession>A0ABT2VKN4</accession>
<sequence>MKKSIMTLALLSCWTTGAMANWSVTVTGASDYMFNGVSQTDNDPALQASLDYAASGGVYAGVWTSNVDYGASADQELDGYIGHFVQLDESVSVDYGIAYYTYHGGDDSSELNYPEMYAKFGYGWGSGTTEANFWYTWDYFGTGAGHTIVEIAHTIPLAENHALRISADSSNSLDGDKWSWEGSDTSYQHVKIAWQTSWQGFAIEVAAENTTLDSELADERIVVAVSRTFSF</sequence>
<reference evidence="3" key="1">
    <citation type="submission" date="2023-07" db="EMBL/GenBank/DDBJ databases">
        <title>Study on multiphase classification of strain Alteromonas salexigens isolated from the Yellow Sea.</title>
        <authorList>
            <person name="Sun L."/>
        </authorList>
    </citation>
    <scope>NUCLEOTIDE SEQUENCE [LARGE SCALE GENOMIC DNA]</scope>
    <source>
        <strain evidence="3">ASW11-19</strain>
    </source>
</reference>
<evidence type="ECO:0000256" key="1">
    <source>
        <dbReference type="SAM" id="SignalP"/>
    </source>
</evidence>
<dbReference type="Proteomes" id="UP001209257">
    <property type="component" value="Unassembled WGS sequence"/>
</dbReference>